<name>A0ABD0KWD4_9CAEN</name>
<accession>A0ABD0KWD4</accession>
<gene>
    <name evidence="1" type="ORF">BaRGS_00017248</name>
</gene>
<organism evidence="1 2">
    <name type="scientific">Batillaria attramentaria</name>
    <dbReference type="NCBI Taxonomy" id="370345"/>
    <lineage>
        <taxon>Eukaryota</taxon>
        <taxon>Metazoa</taxon>
        <taxon>Spiralia</taxon>
        <taxon>Lophotrochozoa</taxon>
        <taxon>Mollusca</taxon>
        <taxon>Gastropoda</taxon>
        <taxon>Caenogastropoda</taxon>
        <taxon>Sorbeoconcha</taxon>
        <taxon>Cerithioidea</taxon>
        <taxon>Batillariidae</taxon>
        <taxon>Batillaria</taxon>
    </lineage>
</organism>
<comment type="caution">
    <text evidence="1">The sequence shown here is derived from an EMBL/GenBank/DDBJ whole genome shotgun (WGS) entry which is preliminary data.</text>
</comment>
<dbReference type="EMBL" id="JACVVK020000114">
    <property type="protein sequence ID" value="KAK7491419.1"/>
    <property type="molecule type" value="Genomic_DNA"/>
</dbReference>
<proteinExistence type="predicted"/>
<evidence type="ECO:0000313" key="1">
    <source>
        <dbReference type="EMBL" id="KAK7491419.1"/>
    </source>
</evidence>
<dbReference type="Proteomes" id="UP001519460">
    <property type="component" value="Unassembled WGS sequence"/>
</dbReference>
<evidence type="ECO:0000313" key="2">
    <source>
        <dbReference type="Proteomes" id="UP001519460"/>
    </source>
</evidence>
<reference evidence="1 2" key="1">
    <citation type="journal article" date="2023" name="Sci. Data">
        <title>Genome assembly of the Korean intertidal mud-creeper Batillaria attramentaria.</title>
        <authorList>
            <person name="Patra A.K."/>
            <person name="Ho P.T."/>
            <person name="Jun S."/>
            <person name="Lee S.J."/>
            <person name="Kim Y."/>
            <person name="Won Y.J."/>
        </authorList>
    </citation>
    <scope>NUCLEOTIDE SEQUENCE [LARGE SCALE GENOMIC DNA]</scope>
    <source>
        <strain evidence="1">Wonlab-2016</strain>
    </source>
</reference>
<dbReference type="AlphaFoldDB" id="A0ABD0KWD4"/>
<protein>
    <submittedName>
        <fullName evidence="1">Uncharacterized protein</fullName>
    </submittedName>
</protein>
<sequence>MRGALDRPFVVTEAHKANPHNTMAGQSGLRVTVTHYIQPCPLEDWDRGVGRTHLRYPFKRQGAHGK</sequence>
<keyword evidence="2" id="KW-1185">Reference proteome</keyword>